<dbReference type="GO" id="GO:0005634">
    <property type="term" value="C:nucleus"/>
    <property type="evidence" value="ECO:0007669"/>
    <property type="project" value="UniProtKB-SubCell"/>
</dbReference>
<gene>
    <name evidence="3" type="primary">SSCI18190.1</name>
</gene>
<keyword evidence="4" id="KW-1185">Reference proteome</keyword>
<evidence type="ECO:0008006" key="5">
    <source>
        <dbReference type="Google" id="ProtNLM"/>
    </source>
</evidence>
<dbReference type="CDD" id="cd12148">
    <property type="entry name" value="fungal_TF_MHR"/>
    <property type="match status" value="1"/>
</dbReference>
<organism evidence="3 4">
    <name type="scientific">Sporisorium scitamineum</name>
    <dbReference type="NCBI Taxonomy" id="49012"/>
    <lineage>
        <taxon>Eukaryota</taxon>
        <taxon>Fungi</taxon>
        <taxon>Dikarya</taxon>
        <taxon>Basidiomycota</taxon>
        <taxon>Ustilaginomycotina</taxon>
        <taxon>Ustilaginomycetes</taxon>
        <taxon>Ustilaginales</taxon>
        <taxon>Ustilaginaceae</taxon>
        <taxon>Sporisorium</taxon>
    </lineage>
</organism>
<name>A0A0F7RS96_9BASI</name>
<dbReference type="PANTHER" id="PTHR31001">
    <property type="entry name" value="UNCHARACTERIZED TRANSCRIPTIONAL REGULATORY PROTEIN"/>
    <property type="match status" value="1"/>
</dbReference>
<evidence type="ECO:0000256" key="1">
    <source>
        <dbReference type="ARBA" id="ARBA00004123"/>
    </source>
</evidence>
<evidence type="ECO:0000313" key="4">
    <source>
        <dbReference type="Proteomes" id="UP000242770"/>
    </source>
</evidence>
<dbReference type="AlphaFoldDB" id="A0A0F7RS96"/>
<sequence length="541" mass="60600">MLRDQQFVDVLLRIWFSHLDFMYDSVVDTRLHRLWKQHQLESATTSSSLQPLISIILALSCQIAPERTEPAIASCTTASSSTDRLVTISFEYAKKASDAFLEAYGSSCSLDMALVEHLQASLLVAAYLKNADKVFEYRTRLSRDIAFLQCIHIHTLGDVPQDATRISVKEMARRIWWSYFQYDRFYWLMDPSFPYQVRRNHCNISFLDHTGLQHPVSCQQSGVHSDSVLPMFKLGASHGERPRVADEARMSKFTSNMICIALAAEHVSDHLADLGRLATRLRTHSEASAQLESAIDRAISDFNLLFSILEQQQSSSLGTADRSSTQIRQDQVSSITLDTLRYKACTTLTSCASHLSIGIKNRLCIVKAQATATLVQRALELTAGLSASELRWAFFLNYIGQSTAELARLVLEPSLQLAGSRSSMGLLVRSRNFLCLIANQNRDRLPKRVAQEVCTDTARIFAGVDKSLEADLSDVHKTVADAVRAEQVWQHSAHQLQRQQGLTAPDSSGITSNDLILPDEHELLQPIMFLEAFEDLFAFPA</sequence>
<keyword evidence="2" id="KW-0539">Nucleus</keyword>
<dbReference type="InterPro" id="IPR050613">
    <property type="entry name" value="Sec_Metabolite_Reg"/>
</dbReference>
<protein>
    <recommendedName>
        <fullName evidence="5">Transcription factor domain-containing protein</fullName>
    </recommendedName>
</protein>
<accession>A0A0F7RS96</accession>
<reference evidence="4" key="1">
    <citation type="submission" date="2014-06" db="EMBL/GenBank/DDBJ databases">
        <authorList>
            <person name="Berkman P.J."/>
        </authorList>
    </citation>
    <scope>NUCLEOTIDE SEQUENCE [LARGE SCALE GENOMIC DNA]</scope>
</reference>
<dbReference type="EMBL" id="CCFA01000947">
    <property type="protein sequence ID" value="CDR99306.1"/>
    <property type="molecule type" value="Genomic_DNA"/>
</dbReference>
<evidence type="ECO:0000256" key="2">
    <source>
        <dbReference type="ARBA" id="ARBA00023242"/>
    </source>
</evidence>
<dbReference type="Proteomes" id="UP000242770">
    <property type="component" value="Unassembled WGS sequence"/>
</dbReference>
<comment type="subcellular location">
    <subcellularLocation>
        <location evidence="1">Nucleus</location>
    </subcellularLocation>
</comment>
<evidence type="ECO:0000313" key="3">
    <source>
        <dbReference type="EMBL" id="CDR99306.1"/>
    </source>
</evidence>
<proteinExistence type="predicted"/>